<accession>A0ABN5DP64</accession>
<geneLocation type="plasmid" evidence="1 2">
    <name>pP36_f</name>
</geneLocation>
<dbReference type="EMBL" id="CP010649">
    <property type="protein sequence ID" value="ATG38114.1"/>
    <property type="molecule type" value="Genomic_DNA"/>
</dbReference>
<keyword evidence="1" id="KW-0614">Plasmid</keyword>
<reference evidence="1 2" key="2">
    <citation type="journal article" date="2017" name="Genome Biol. Evol.">
        <title>Trajectories and Drivers of Genome Evolution in Surface-Associated Marine Phaeobacter.</title>
        <authorList>
            <person name="Freese H.M."/>
            <person name="Sikorski J."/>
            <person name="Bunk B."/>
            <person name="Scheuner C."/>
            <person name="Meier-Kolthoff J.P."/>
            <person name="Sproer C."/>
            <person name="Gram L."/>
            <person name="Overmann J."/>
        </authorList>
    </citation>
    <scope>NUCLEOTIDE SEQUENCE [LARGE SCALE GENOMIC DNA]</scope>
    <source>
        <strain evidence="1 2">P36</strain>
    </source>
</reference>
<keyword evidence="2" id="KW-1185">Reference proteome</keyword>
<reference evidence="1 2" key="1">
    <citation type="journal article" date="2017" name="Front. Microbiol.">
        <title>Phaeobacter piscinae sp. nov., a species of the Roseobacter group and potential aquaculture probiont.</title>
        <authorList>
            <person name="Sonnenschein E.C."/>
            <person name="Phippen C.B.W."/>
            <person name="Nielsen K.F."/>
            <person name="Mateiu R.V."/>
            <person name="Melchiorsen J."/>
            <person name="Gram L."/>
            <person name="Overmann J."/>
            <person name="Freese H.M."/>
        </authorList>
    </citation>
    <scope>NUCLEOTIDE SEQUENCE [LARGE SCALE GENOMIC DNA]</scope>
    <source>
        <strain evidence="1 2">P36</strain>
    </source>
</reference>
<dbReference type="RefSeq" id="WP_158524497.1">
    <property type="nucleotide sequence ID" value="NZ_CP010695.1"/>
</dbReference>
<name>A0ABN5DP64_9RHOB</name>
<protein>
    <submittedName>
        <fullName evidence="1">Uncharacterized protein</fullName>
    </submittedName>
</protein>
<evidence type="ECO:0000313" key="1">
    <source>
        <dbReference type="EMBL" id="ATG38114.1"/>
    </source>
</evidence>
<evidence type="ECO:0000313" key="2">
    <source>
        <dbReference type="Proteomes" id="UP000218891"/>
    </source>
</evidence>
<proteinExistence type="predicted"/>
<organism evidence="1 2">
    <name type="scientific">Phaeobacter piscinae</name>
    <dbReference type="NCBI Taxonomy" id="1580596"/>
    <lineage>
        <taxon>Bacteria</taxon>
        <taxon>Pseudomonadati</taxon>
        <taxon>Pseudomonadota</taxon>
        <taxon>Alphaproteobacteria</taxon>
        <taxon>Rhodobacterales</taxon>
        <taxon>Roseobacteraceae</taxon>
        <taxon>Phaeobacter</taxon>
    </lineage>
</organism>
<sequence>MTTAGNARLLILARPISGPGPFHADLFHSVIDAYGAHGATGDLNEAEGFG</sequence>
<reference evidence="1 2" key="3">
    <citation type="journal article" date="2017" name="Int. J. Syst. Evol. Microbiol.">
        <title>Adaptation of Surface-Associated Bacteria to the Open Ocean: A Genomically Distinct Subpopulation of Phaeobacter gallaeciensis Colonizes Pacific Mesozooplankton.</title>
        <authorList>
            <person name="Freese H.M."/>
            <person name="Methner A."/>
            <person name="Overmann J."/>
        </authorList>
    </citation>
    <scope>NUCLEOTIDE SEQUENCE [LARGE SCALE GENOMIC DNA]</scope>
    <source>
        <strain evidence="1 2">P36</strain>
    </source>
</reference>
<reference evidence="1 2" key="4">
    <citation type="journal article" date="2018" name="Environ. Microbiol. Rep.">
        <title>Phylogenetic distribution of roseobacticides in the Roseobacter group and their effect on microalgae.</title>
        <authorList>
            <person name="Sonnenschein E.C."/>
            <person name="Phippen C.B."/>
            <person name="Bentzon-Tilia M."/>
            <person name="Rasmussen S.A."/>
            <person name="Nielsen K.F."/>
            <person name="Gram L."/>
        </authorList>
    </citation>
    <scope>NUCLEOTIDE SEQUENCE [LARGE SCALE GENOMIC DNA]</scope>
    <source>
        <strain evidence="1 2">P36</strain>
    </source>
</reference>
<dbReference type="Proteomes" id="UP000218891">
    <property type="component" value="Plasmid pP36_f"/>
</dbReference>
<gene>
    <name evidence="1" type="ORF">PhaeoP36_04039</name>
</gene>